<dbReference type="PANTHER" id="PTHR10285">
    <property type="entry name" value="URIDINE KINASE"/>
    <property type="match status" value="1"/>
</dbReference>
<dbReference type="AlphaFoldDB" id="A0A6N4A4F3"/>
<gene>
    <name evidence="3" type="ORF">ATX59_07955</name>
    <name evidence="2" type="ORF">GA838_00745</name>
</gene>
<organism evidence="3 4">
    <name type="scientific">Oenococcus oeni</name>
    <name type="common">Leuconostoc oenos</name>
    <dbReference type="NCBI Taxonomy" id="1247"/>
    <lineage>
        <taxon>Bacteria</taxon>
        <taxon>Bacillati</taxon>
        <taxon>Bacillota</taxon>
        <taxon>Bacilli</taxon>
        <taxon>Lactobacillales</taxon>
        <taxon>Lactobacillaceae</taxon>
        <taxon>Oenococcus</taxon>
    </lineage>
</organism>
<reference evidence="3 4" key="1">
    <citation type="journal article" date="2016" name="BMC Genomics">
        <title>Consensus pan-genome assembly of the specialised wine bacterium Oenococcus oeni.</title>
        <authorList>
            <person name="Sternes P.R."/>
            <person name="Borneman A.R."/>
        </authorList>
    </citation>
    <scope>NUCLEOTIDE SEQUENCE [LARGE SCALE GENOMIC DNA]</scope>
    <source>
        <strain evidence="3 4">AWRIB661</strain>
    </source>
</reference>
<evidence type="ECO:0000313" key="3">
    <source>
        <dbReference type="EMBL" id="OIM20656.1"/>
    </source>
</evidence>
<dbReference type="EMBL" id="MLOK01000053">
    <property type="protein sequence ID" value="OIM20656.1"/>
    <property type="molecule type" value="Genomic_DNA"/>
</dbReference>
<evidence type="ECO:0000313" key="2">
    <source>
        <dbReference type="EMBL" id="MDV7714309.1"/>
    </source>
</evidence>
<reference evidence="2" key="2">
    <citation type="submission" date="2019-10" db="EMBL/GenBank/DDBJ databases">
        <title>Malate fermentation in French cider.</title>
        <authorList>
            <person name="Cousin F.J."/>
            <person name="Medina Fernandez S."/>
            <person name="Misery B."/>
            <person name="Laplace J.-M."/>
            <person name="Cretenet M."/>
        </authorList>
    </citation>
    <scope>NUCLEOTIDE SEQUENCE</scope>
    <source>
        <strain evidence="2">UCMA15129</strain>
    </source>
</reference>
<keyword evidence="2" id="KW-0808">Transferase</keyword>
<keyword evidence="3" id="KW-0418">Kinase</keyword>
<dbReference type="InterPro" id="IPR006083">
    <property type="entry name" value="PRK/URK"/>
</dbReference>
<dbReference type="Proteomes" id="UP001281024">
    <property type="component" value="Unassembled WGS sequence"/>
</dbReference>
<feature type="domain" description="Phosphoribulokinase/uridine kinase" evidence="1">
    <location>
        <begin position="21"/>
        <end position="160"/>
    </location>
</feature>
<dbReference type="Proteomes" id="UP000181728">
    <property type="component" value="Unassembled WGS sequence"/>
</dbReference>
<dbReference type="GO" id="GO:0005524">
    <property type="term" value="F:ATP binding"/>
    <property type="evidence" value="ECO:0007669"/>
    <property type="project" value="InterPro"/>
</dbReference>
<dbReference type="EMBL" id="WERV01000001">
    <property type="protein sequence ID" value="MDV7714309.1"/>
    <property type="molecule type" value="Genomic_DNA"/>
</dbReference>
<dbReference type="InterPro" id="IPR027417">
    <property type="entry name" value="P-loop_NTPase"/>
</dbReference>
<dbReference type="UniPathway" id="UPA00241">
    <property type="reaction ID" value="UER00352"/>
</dbReference>
<dbReference type="GO" id="GO:0004594">
    <property type="term" value="F:pantothenate kinase activity"/>
    <property type="evidence" value="ECO:0007669"/>
    <property type="project" value="UniProtKB-EC"/>
</dbReference>
<dbReference type="GO" id="GO:0015937">
    <property type="term" value="P:coenzyme A biosynthetic process"/>
    <property type="evidence" value="ECO:0007669"/>
    <property type="project" value="UniProtKB-UniPathway"/>
</dbReference>
<evidence type="ECO:0000313" key="4">
    <source>
        <dbReference type="Proteomes" id="UP000181728"/>
    </source>
</evidence>
<dbReference type="SUPFAM" id="SSF52540">
    <property type="entry name" value="P-loop containing nucleoside triphosphate hydrolases"/>
    <property type="match status" value="1"/>
</dbReference>
<comment type="caution">
    <text evidence="3">The sequence shown here is derived from an EMBL/GenBank/DDBJ whole genome shotgun (WGS) entry which is preliminary data.</text>
</comment>
<dbReference type="RefSeq" id="WP_071419423.1">
    <property type="nucleotide sequence ID" value="NZ_MLKQ01000210.1"/>
</dbReference>
<proteinExistence type="predicted"/>
<dbReference type="Pfam" id="PF00485">
    <property type="entry name" value="PRK"/>
    <property type="match status" value="1"/>
</dbReference>
<name>A0A6N4A4F3_OENOE</name>
<protein>
    <submittedName>
        <fullName evidence="3">Type I pantothenate kinase</fullName>
        <ecNumber evidence="2">2.7.1.33</ecNumber>
    </submittedName>
</protein>
<evidence type="ECO:0000259" key="1">
    <source>
        <dbReference type="Pfam" id="PF00485"/>
    </source>
</evidence>
<sequence length="232" mass="26636">MRKVVDEVLKRYKAGWENFFVIALTGSVSVGKSTISQQLSDELKKSFPGLTTAIISVDSFIFSNEELKSRGIFSEKGFPKSYDLKALSAALFELKNGSNEIKIPVYSQAINNIAAGEFETIKKPKILIVEGVCAFRIDNYDLSIYVDADEKLIYQWFLKRTLSFIRNSKDDPNNFYYQFSKMPIPKIMPAINQTWEQTDLRNLTEFIEPMKKKADMVIHKTKGHRIDRIIIN</sequence>
<dbReference type="EC" id="2.7.1.33" evidence="2"/>
<dbReference type="Gene3D" id="3.40.50.300">
    <property type="entry name" value="P-loop containing nucleotide triphosphate hydrolases"/>
    <property type="match status" value="1"/>
</dbReference>
<accession>A0A6N4A4F3</accession>